<evidence type="ECO:0000256" key="1">
    <source>
        <dbReference type="SAM" id="MobiDB-lite"/>
    </source>
</evidence>
<feature type="compositionally biased region" description="Low complexity" evidence="1">
    <location>
        <begin position="68"/>
        <end position="85"/>
    </location>
</feature>
<reference evidence="3" key="2">
    <citation type="journal article" date="2011" name="Proc. Natl. Acad. Sci. U.S.A.">
        <title>Obligate biotrophy features unraveled by the genomic analysis of rust fungi.</title>
        <authorList>
            <person name="Duplessis S."/>
            <person name="Cuomo C.A."/>
            <person name="Lin Y.-C."/>
            <person name="Aerts A."/>
            <person name="Tisserant E."/>
            <person name="Veneault-Fourrey C."/>
            <person name="Joly D.L."/>
            <person name="Hacquard S."/>
            <person name="Amselem J."/>
            <person name="Cantarel B.L."/>
            <person name="Chiu R."/>
            <person name="Coutinho P.M."/>
            <person name="Feau N."/>
            <person name="Field M."/>
            <person name="Frey P."/>
            <person name="Gelhaye E."/>
            <person name="Goldberg J."/>
            <person name="Grabherr M.G."/>
            <person name="Kodira C.D."/>
            <person name="Kohler A."/>
            <person name="Kuees U."/>
            <person name="Lindquist E.A."/>
            <person name="Lucas S.M."/>
            <person name="Mago R."/>
            <person name="Mauceli E."/>
            <person name="Morin E."/>
            <person name="Murat C."/>
            <person name="Pangilinan J.L."/>
            <person name="Park R."/>
            <person name="Pearson M."/>
            <person name="Quesneville H."/>
            <person name="Rouhier N."/>
            <person name="Sakthikumar S."/>
            <person name="Salamov A.A."/>
            <person name="Schmutz J."/>
            <person name="Selles B."/>
            <person name="Shapiro H."/>
            <person name="Tanguay P."/>
            <person name="Tuskan G.A."/>
            <person name="Henrissat B."/>
            <person name="Van de Peer Y."/>
            <person name="Rouze P."/>
            <person name="Ellis J.G."/>
            <person name="Dodds P.N."/>
            <person name="Schein J.E."/>
            <person name="Zhong S."/>
            <person name="Hamelin R.C."/>
            <person name="Grigoriev I.V."/>
            <person name="Szabo L.J."/>
            <person name="Martin F."/>
        </authorList>
    </citation>
    <scope>NUCLEOTIDE SEQUENCE [LARGE SCALE GENOMIC DNA]</scope>
    <source>
        <strain evidence="3">CRL 75-36-700-3 / race SCCL</strain>
    </source>
</reference>
<name>E3K7D2_PUCGT</name>
<dbReference type="Proteomes" id="UP000008783">
    <property type="component" value="Unassembled WGS sequence"/>
</dbReference>
<dbReference type="OrthoDB" id="10294715at2759"/>
<dbReference type="AlphaFoldDB" id="E3K7D2"/>
<dbReference type="HOGENOM" id="CLU_2224496_0_0_1"/>
<protein>
    <submittedName>
        <fullName evidence="2">Uncharacterized protein</fullName>
    </submittedName>
</protein>
<dbReference type="RefSeq" id="XP_003324687.2">
    <property type="nucleotide sequence ID" value="XM_003324639.2"/>
</dbReference>
<feature type="compositionally biased region" description="Polar residues" evidence="1">
    <location>
        <begin position="53"/>
        <end position="67"/>
    </location>
</feature>
<accession>E3K7D2</accession>
<evidence type="ECO:0000313" key="2">
    <source>
        <dbReference type="EMBL" id="EFP80268.2"/>
    </source>
</evidence>
<feature type="compositionally biased region" description="Polar residues" evidence="1">
    <location>
        <begin position="86"/>
        <end position="106"/>
    </location>
</feature>
<gene>
    <name evidence="2" type="ORF">PGTG_06224</name>
</gene>
<dbReference type="GeneID" id="10539274"/>
<dbReference type="InParanoid" id="E3K7D2"/>
<dbReference type="VEuPathDB" id="FungiDB:PGTG_06224"/>
<organism evidence="2 3">
    <name type="scientific">Puccinia graminis f. sp. tritici (strain CRL 75-36-700-3 / race SCCL)</name>
    <name type="common">Black stem rust fungus</name>
    <dbReference type="NCBI Taxonomy" id="418459"/>
    <lineage>
        <taxon>Eukaryota</taxon>
        <taxon>Fungi</taxon>
        <taxon>Dikarya</taxon>
        <taxon>Basidiomycota</taxon>
        <taxon>Pucciniomycotina</taxon>
        <taxon>Pucciniomycetes</taxon>
        <taxon>Pucciniales</taxon>
        <taxon>Pucciniaceae</taxon>
        <taxon>Puccinia</taxon>
    </lineage>
</organism>
<dbReference type="EMBL" id="DS178275">
    <property type="protein sequence ID" value="EFP80268.2"/>
    <property type="molecule type" value="Genomic_DNA"/>
</dbReference>
<keyword evidence="3" id="KW-1185">Reference proteome</keyword>
<feature type="region of interest" description="Disordered" evidence="1">
    <location>
        <begin position="1"/>
        <end position="106"/>
    </location>
</feature>
<feature type="compositionally biased region" description="Basic and acidic residues" evidence="1">
    <location>
        <begin position="1"/>
        <end position="21"/>
    </location>
</feature>
<dbReference type="KEGG" id="pgr:PGTG_06224"/>
<evidence type="ECO:0000313" key="3">
    <source>
        <dbReference type="Proteomes" id="UP000008783"/>
    </source>
</evidence>
<reference key="1">
    <citation type="submission" date="2007-01" db="EMBL/GenBank/DDBJ databases">
        <title>The Genome Sequence of Puccinia graminis f. sp. tritici Strain CRL 75-36-700-3.</title>
        <authorList>
            <consortium name="The Broad Institute Genome Sequencing Platform"/>
            <person name="Birren B."/>
            <person name="Lander E."/>
            <person name="Galagan J."/>
            <person name="Nusbaum C."/>
            <person name="Devon K."/>
            <person name="Cuomo C."/>
            <person name="Jaffe D."/>
            <person name="Butler J."/>
            <person name="Alvarez P."/>
            <person name="Gnerre S."/>
            <person name="Grabherr M."/>
            <person name="Mauceli E."/>
            <person name="Brockman W."/>
            <person name="Young S."/>
            <person name="LaButti K."/>
            <person name="Sykes S."/>
            <person name="DeCaprio D."/>
            <person name="Crawford M."/>
            <person name="Koehrsen M."/>
            <person name="Engels R."/>
            <person name="Montgomery P."/>
            <person name="Pearson M."/>
            <person name="Howarth C."/>
            <person name="Larson L."/>
            <person name="White J."/>
            <person name="Zeng Q."/>
            <person name="Kodira C."/>
            <person name="Yandava C."/>
            <person name="Alvarado L."/>
            <person name="O'Leary S."/>
            <person name="Szabo L."/>
            <person name="Dean R."/>
            <person name="Schein J."/>
        </authorList>
    </citation>
    <scope>NUCLEOTIDE SEQUENCE</scope>
    <source>
        <strain>CRL 75-36-700-3</strain>
    </source>
</reference>
<proteinExistence type="predicted"/>
<sequence>MPENDKKCPKCLAEDTNEKPRSGRAPKYGRGLPTDSGPYGFPNPPPDRGGSLSPPSSVYSATTTNGKNVSTPWTTTNTINATWVNESSGNGIPNFSNEPRFSIWTS</sequence>